<reference evidence="4" key="1">
    <citation type="submission" date="2006-02" db="EMBL/GenBank/DDBJ databases">
        <title>Complete sequence of chromosome of Rhodoferax ferrireducens DSM 15236.</title>
        <authorList>
            <person name="Copeland A."/>
            <person name="Lucas S."/>
            <person name="Lapidus A."/>
            <person name="Barry K."/>
            <person name="Detter J.C."/>
            <person name="Glavina del Rio T."/>
            <person name="Hammon N."/>
            <person name="Israni S."/>
            <person name="Pitluck S."/>
            <person name="Brettin T."/>
            <person name="Bruce D."/>
            <person name="Han C."/>
            <person name="Tapia R."/>
            <person name="Gilna P."/>
            <person name="Kiss H."/>
            <person name="Schmutz J."/>
            <person name="Larimer F."/>
            <person name="Land M."/>
            <person name="Kyrpides N."/>
            <person name="Ivanova N."/>
            <person name="Richardson P."/>
        </authorList>
    </citation>
    <scope>NUCLEOTIDE SEQUENCE [LARGE SCALE GENOMIC DNA]</scope>
    <source>
        <strain evidence="4">ATCC BAA-621 / DSM 15236 / T118</strain>
    </source>
</reference>
<proteinExistence type="predicted"/>
<gene>
    <name evidence="3" type="ordered locus">Rfer_1815</name>
</gene>
<dbReference type="AlphaFoldDB" id="Q21XF9"/>
<dbReference type="STRING" id="338969.Rfer_1815"/>
<keyword evidence="2" id="KW-0732">Signal</keyword>
<dbReference type="OrthoDB" id="8778120at2"/>
<evidence type="ECO:0000256" key="1">
    <source>
        <dbReference type="SAM" id="Coils"/>
    </source>
</evidence>
<dbReference type="Proteomes" id="UP000008332">
    <property type="component" value="Chromosome"/>
</dbReference>
<feature type="chain" id="PRO_5004200745" evidence="2">
    <location>
        <begin position="27"/>
        <end position="199"/>
    </location>
</feature>
<dbReference type="EMBL" id="CP000267">
    <property type="protein sequence ID" value="ABD69544.1"/>
    <property type="molecule type" value="Genomic_DNA"/>
</dbReference>
<evidence type="ECO:0000256" key="2">
    <source>
        <dbReference type="SAM" id="SignalP"/>
    </source>
</evidence>
<dbReference type="KEGG" id="rfr:Rfer_1815"/>
<sequence length="199" mass="22883">MKSKLFTVSLLASALFVGLGFSPVMAQGTNTPRIDQTQQAISARIQQGLASGHITPSEARELYRRDRDIEIRESRFKSDGTATAQERQQLRADLDRLNAEVERMIANRDVVRQSGNTNGIDNREFNISQRIDEGVRSGHLSQREARSLRSRERDVARQEARFKRDGVVTPQERRQLRNALMKLRNDVERMIRKDPRGRR</sequence>
<name>Q21XF9_ALBFT</name>
<keyword evidence="1" id="KW-0175">Coiled coil</keyword>
<organism evidence="3 4">
    <name type="scientific">Albidiferax ferrireducens (strain ATCC BAA-621 / DSM 15236 / T118)</name>
    <name type="common">Rhodoferax ferrireducens</name>
    <dbReference type="NCBI Taxonomy" id="338969"/>
    <lineage>
        <taxon>Bacteria</taxon>
        <taxon>Pseudomonadati</taxon>
        <taxon>Pseudomonadota</taxon>
        <taxon>Betaproteobacteria</taxon>
        <taxon>Burkholderiales</taxon>
        <taxon>Comamonadaceae</taxon>
        <taxon>Rhodoferax</taxon>
    </lineage>
</organism>
<dbReference type="HOGENOM" id="CLU_1325351_0_0_4"/>
<protein>
    <submittedName>
        <fullName evidence="3">Uncharacterized protein</fullName>
    </submittedName>
</protein>
<dbReference type="RefSeq" id="WP_011464112.1">
    <property type="nucleotide sequence ID" value="NC_007908.1"/>
</dbReference>
<accession>Q21XF9</accession>
<keyword evidence="4" id="KW-1185">Reference proteome</keyword>
<dbReference type="eggNOG" id="ENOG5032XEP">
    <property type="taxonomic scope" value="Bacteria"/>
</dbReference>
<feature type="coiled-coil region" evidence="1">
    <location>
        <begin position="80"/>
        <end position="114"/>
    </location>
</feature>
<evidence type="ECO:0000313" key="3">
    <source>
        <dbReference type="EMBL" id="ABD69544.1"/>
    </source>
</evidence>
<evidence type="ECO:0000313" key="4">
    <source>
        <dbReference type="Proteomes" id="UP000008332"/>
    </source>
</evidence>
<feature type="signal peptide" evidence="2">
    <location>
        <begin position="1"/>
        <end position="26"/>
    </location>
</feature>